<comment type="pathway">
    <text evidence="2">Cofactor biosynthesis; adenosylcobalamin biosynthesis.</text>
</comment>
<comment type="subcellular location">
    <subcellularLocation>
        <location evidence="1">Cell membrane</location>
        <topology evidence="1">Multi-pass membrane protein</topology>
    </subcellularLocation>
</comment>
<proteinExistence type="inferred from homology"/>
<evidence type="ECO:0000256" key="4">
    <source>
        <dbReference type="ARBA" id="ARBA00022475"/>
    </source>
</evidence>
<dbReference type="Proteomes" id="UP000295565">
    <property type="component" value="Unassembled WGS sequence"/>
</dbReference>
<feature type="transmembrane region" description="Helical" evidence="9">
    <location>
        <begin position="293"/>
        <end position="315"/>
    </location>
</feature>
<keyword evidence="11" id="KW-1185">Reference proteome</keyword>
<evidence type="ECO:0000256" key="7">
    <source>
        <dbReference type="ARBA" id="ARBA00022989"/>
    </source>
</evidence>
<evidence type="ECO:0000313" key="11">
    <source>
        <dbReference type="Proteomes" id="UP000295565"/>
    </source>
</evidence>
<dbReference type="InterPro" id="IPR004485">
    <property type="entry name" value="Cobalamin_biosynth_CobD/CbiB"/>
</dbReference>
<feature type="transmembrane region" description="Helical" evidence="9">
    <location>
        <begin position="59"/>
        <end position="79"/>
    </location>
</feature>
<dbReference type="PANTHER" id="PTHR34308">
    <property type="entry name" value="COBALAMIN BIOSYNTHESIS PROTEIN CBIB"/>
    <property type="match status" value="1"/>
</dbReference>
<organism evidence="10 11">
    <name type="scientific">Celerinatantimonas diazotrophica</name>
    <dbReference type="NCBI Taxonomy" id="412034"/>
    <lineage>
        <taxon>Bacteria</taxon>
        <taxon>Pseudomonadati</taxon>
        <taxon>Pseudomonadota</taxon>
        <taxon>Gammaproteobacteria</taxon>
        <taxon>Celerinatantimonadaceae</taxon>
        <taxon>Celerinatantimonas</taxon>
    </lineage>
</organism>
<dbReference type="GO" id="GO:0005886">
    <property type="term" value="C:plasma membrane"/>
    <property type="evidence" value="ECO:0007669"/>
    <property type="project" value="UniProtKB-SubCell"/>
</dbReference>
<evidence type="ECO:0000256" key="9">
    <source>
        <dbReference type="SAM" id="Phobius"/>
    </source>
</evidence>
<dbReference type="GO" id="GO:0048472">
    <property type="term" value="F:threonine-phosphate decarboxylase activity"/>
    <property type="evidence" value="ECO:0007669"/>
    <property type="project" value="InterPro"/>
</dbReference>
<dbReference type="EMBL" id="SMGD01000016">
    <property type="protein sequence ID" value="TCK46940.1"/>
    <property type="molecule type" value="Genomic_DNA"/>
</dbReference>
<comment type="caution">
    <text evidence="10">The sequence shown here is derived from an EMBL/GenBank/DDBJ whole genome shotgun (WGS) entry which is preliminary data.</text>
</comment>
<dbReference type="UniPathway" id="UPA00148"/>
<protein>
    <submittedName>
        <fullName evidence="10">Adenosylcobinamide-phosphate synthase</fullName>
    </submittedName>
</protein>
<evidence type="ECO:0000256" key="2">
    <source>
        <dbReference type="ARBA" id="ARBA00004953"/>
    </source>
</evidence>
<sequence>MNEQWLSVIALLLPIGAAIAEWLLGLPRLWHPLYYFQIVANALSNRVNRAENGPKQQQLAGSMAMWLLLAVILLTYWGLSVLADMPLLLDGISLFLLLTWRPLMHDLKQVSEKLQKGQLPLARLQLAHWVLRDTHQLSQAQITAAASESLIIRLAHGWFATLFWYALFGIYGALTYRIIELLHQTWNRKLADYQQFGKSSDQIHHLLAYVPDLLLAWLMCLIGSPGKNWHQYQLGFRWPRTPSGRLIGITASWLNAQLGGQRYYQGLIRSFALFGAKNQVTLTSDFKHLCIRCYLVAGYYLVLVIYPILLCRYIIIGL</sequence>
<dbReference type="AlphaFoldDB" id="A0A4R1J8W1"/>
<evidence type="ECO:0000256" key="1">
    <source>
        <dbReference type="ARBA" id="ARBA00004651"/>
    </source>
</evidence>
<evidence type="ECO:0000256" key="8">
    <source>
        <dbReference type="ARBA" id="ARBA00023136"/>
    </source>
</evidence>
<feature type="transmembrane region" description="Helical" evidence="9">
    <location>
        <begin position="158"/>
        <end position="179"/>
    </location>
</feature>
<comment type="similarity">
    <text evidence="3">Belongs to the CobD/CbiB family.</text>
</comment>
<evidence type="ECO:0000256" key="3">
    <source>
        <dbReference type="ARBA" id="ARBA00006263"/>
    </source>
</evidence>
<keyword evidence="6 9" id="KW-0812">Transmembrane</keyword>
<dbReference type="Pfam" id="PF03186">
    <property type="entry name" value="CobD_Cbib"/>
    <property type="match status" value="1"/>
</dbReference>
<evidence type="ECO:0000313" key="10">
    <source>
        <dbReference type="EMBL" id="TCK46940.1"/>
    </source>
</evidence>
<keyword evidence="5" id="KW-0169">Cobalamin biosynthesis</keyword>
<gene>
    <name evidence="10" type="ORF">EV690_3090</name>
</gene>
<evidence type="ECO:0000256" key="6">
    <source>
        <dbReference type="ARBA" id="ARBA00022692"/>
    </source>
</evidence>
<reference evidence="10 11" key="1">
    <citation type="submission" date="2019-03" db="EMBL/GenBank/DDBJ databases">
        <title>Genomic Encyclopedia of Type Strains, Phase IV (KMG-IV): sequencing the most valuable type-strain genomes for metagenomic binning, comparative biology and taxonomic classification.</title>
        <authorList>
            <person name="Goeker M."/>
        </authorList>
    </citation>
    <scope>NUCLEOTIDE SEQUENCE [LARGE SCALE GENOMIC DNA]</scope>
    <source>
        <strain evidence="10 11">DSM 18577</strain>
    </source>
</reference>
<accession>A0A4R1J8W1</accession>
<keyword evidence="4" id="KW-1003">Cell membrane</keyword>
<name>A0A4R1J8W1_9GAMM</name>
<dbReference type="OrthoDB" id="5586491at2"/>
<evidence type="ECO:0000256" key="5">
    <source>
        <dbReference type="ARBA" id="ARBA00022573"/>
    </source>
</evidence>
<dbReference type="PANTHER" id="PTHR34308:SF1">
    <property type="entry name" value="COBALAMIN BIOSYNTHESIS PROTEIN CBIB"/>
    <property type="match status" value="1"/>
</dbReference>
<keyword evidence="8 9" id="KW-0472">Membrane</keyword>
<dbReference type="RefSeq" id="WP_131913837.1">
    <property type="nucleotide sequence ID" value="NZ_OU594967.1"/>
</dbReference>
<keyword evidence="7 9" id="KW-1133">Transmembrane helix</keyword>
<dbReference type="GO" id="GO:0009236">
    <property type="term" value="P:cobalamin biosynthetic process"/>
    <property type="evidence" value="ECO:0007669"/>
    <property type="project" value="UniProtKB-UniPathway"/>
</dbReference>